<dbReference type="SUPFAM" id="SSF50729">
    <property type="entry name" value="PH domain-like"/>
    <property type="match status" value="1"/>
</dbReference>
<gene>
    <name evidence="5" type="ORF">WMY93_031982</name>
</gene>
<proteinExistence type="predicted"/>
<feature type="region of interest" description="Disordered" evidence="2">
    <location>
        <begin position="210"/>
        <end position="239"/>
    </location>
</feature>
<dbReference type="PANTHER" id="PTHR23176:SF104">
    <property type="entry name" value="RHO GTPASE-ACTIVATING PROTEIN 27"/>
    <property type="match status" value="1"/>
</dbReference>
<evidence type="ECO:0000256" key="1">
    <source>
        <dbReference type="ARBA" id="ARBA00022468"/>
    </source>
</evidence>
<dbReference type="PROSITE" id="PS50003">
    <property type="entry name" value="PH_DOMAIN"/>
    <property type="match status" value="1"/>
</dbReference>
<dbReference type="InterPro" id="IPR050729">
    <property type="entry name" value="Rho-GAP"/>
</dbReference>
<sequence>MLKSKVSGSVSELKKLDRCIPKTNDKNCSYKAHRFYSSPTETRGGHLTHPGLTLPPDQVQSRSSPGPGPPAGKGRIINKTKVCDHGKKLRKNWSQSWDGSSRGILTFSQRPKVCSHWTSVSLNTESNTSTDAAAALTETRQNKTSQIVPEFTVDLRGASVSWVNNKSSKKNVLELKTRQGCEYLIQYDTDSIISDWFKVINEAIRQLETDAAVSEDSDDSDQERSRRSSSRSSDPEQRRVRHKLRRFLQRRPTLQSVKEKGYIRDAVFGCHLDTLCHRENSTVPRFVQKCVRFVERRGLDTDGIYRVSGNLAVIQKLRHKVDQEEHVDLEDGSWTEVHVVTGALKLFFRELPEPLFPFSSYDKFIAAIQLPEFSQRVSYIKDLVQTLPLPNHSTMELLFRHLRRVVDHGEQNRMSTHSLAIVFGPTLLRPQVEST</sequence>
<dbReference type="AlphaFoldDB" id="A0AAW0MEZ2"/>
<dbReference type="InterPro" id="IPR011993">
    <property type="entry name" value="PH-like_dom_sf"/>
</dbReference>
<evidence type="ECO:0000259" key="4">
    <source>
        <dbReference type="PROSITE" id="PS50238"/>
    </source>
</evidence>
<organism evidence="5 6">
    <name type="scientific">Mugilogobius chulae</name>
    <name type="common">yellowstripe goby</name>
    <dbReference type="NCBI Taxonomy" id="88201"/>
    <lineage>
        <taxon>Eukaryota</taxon>
        <taxon>Metazoa</taxon>
        <taxon>Chordata</taxon>
        <taxon>Craniata</taxon>
        <taxon>Vertebrata</taxon>
        <taxon>Euteleostomi</taxon>
        <taxon>Actinopterygii</taxon>
        <taxon>Neopterygii</taxon>
        <taxon>Teleostei</taxon>
        <taxon>Neoteleostei</taxon>
        <taxon>Acanthomorphata</taxon>
        <taxon>Gobiaria</taxon>
        <taxon>Gobiiformes</taxon>
        <taxon>Gobioidei</taxon>
        <taxon>Gobiidae</taxon>
        <taxon>Gobionellinae</taxon>
        <taxon>Mugilogobius</taxon>
    </lineage>
</organism>
<evidence type="ECO:0000256" key="2">
    <source>
        <dbReference type="SAM" id="MobiDB-lite"/>
    </source>
</evidence>
<feature type="domain" description="Rho-GAP" evidence="4">
    <location>
        <begin position="270"/>
        <end position="435"/>
    </location>
</feature>
<dbReference type="InterPro" id="IPR008936">
    <property type="entry name" value="Rho_GTPase_activation_prot"/>
</dbReference>
<dbReference type="Proteomes" id="UP001460270">
    <property type="component" value="Unassembled WGS sequence"/>
</dbReference>
<dbReference type="GO" id="GO:0005737">
    <property type="term" value="C:cytoplasm"/>
    <property type="evidence" value="ECO:0007669"/>
    <property type="project" value="TreeGrafter"/>
</dbReference>
<evidence type="ECO:0000259" key="3">
    <source>
        <dbReference type="PROSITE" id="PS50003"/>
    </source>
</evidence>
<feature type="region of interest" description="Disordered" evidence="2">
    <location>
        <begin position="39"/>
        <end position="76"/>
    </location>
</feature>
<dbReference type="FunFam" id="1.10.555.10:FF:000003">
    <property type="entry name" value="Putative rho GTPase-activating protein 12"/>
    <property type="match status" value="1"/>
</dbReference>
<dbReference type="InterPro" id="IPR001849">
    <property type="entry name" value="PH_domain"/>
</dbReference>
<name>A0AAW0MEZ2_9GOBI</name>
<accession>A0AAW0MEZ2</accession>
<evidence type="ECO:0000313" key="5">
    <source>
        <dbReference type="EMBL" id="KAK7877332.1"/>
    </source>
</evidence>
<dbReference type="Gene3D" id="2.30.29.30">
    <property type="entry name" value="Pleckstrin-homology domain (PH domain)/Phosphotyrosine-binding domain (PTB)"/>
    <property type="match status" value="1"/>
</dbReference>
<protein>
    <submittedName>
        <fullName evidence="5">Uncharacterized protein</fullName>
    </submittedName>
</protein>
<reference evidence="6" key="1">
    <citation type="submission" date="2024-04" db="EMBL/GenBank/DDBJ databases">
        <title>Salinicola lusitanus LLJ914,a marine bacterium isolated from the Okinawa Trough.</title>
        <authorList>
            <person name="Li J."/>
        </authorList>
    </citation>
    <scope>NUCLEOTIDE SEQUENCE [LARGE SCALE GENOMIC DNA]</scope>
</reference>
<keyword evidence="6" id="KW-1185">Reference proteome</keyword>
<dbReference type="PROSITE" id="PS50238">
    <property type="entry name" value="RHOGAP"/>
    <property type="match status" value="1"/>
</dbReference>
<dbReference type="GO" id="GO:0007165">
    <property type="term" value="P:signal transduction"/>
    <property type="evidence" value="ECO:0007669"/>
    <property type="project" value="InterPro"/>
</dbReference>
<dbReference type="SUPFAM" id="SSF48350">
    <property type="entry name" value="GTPase activation domain, GAP"/>
    <property type="match status" value="1"/>
</dbReference>
<feature type="domain" description="PH" evidence="3">
    <location>
        <begin position="69"/>
        <end position="205"/>
    </location>
</feature>
<dbReference type="SMART" id="SM00324">
    <property type="entry name" value="RhoGAP"/>
    <property type="match status" value="1"/>
</dbReference>
<comment type="caution">
    <text evidence="5">The sequence shown here is derived from an EMBL/GenBank/DDBJ whole genome shotgun (WGS) entry which is preliminary data.</text>
</comment>
<dbReference type="GO" id="GO:0005096">
    <property type="term" value="F:GTPase activator activity"/>
    <property type="evidence" value="ECO:0007669"/>
    <property type="project" value="UniProtKB-KW"/>
</dbReference>
<dbReference type="EMBL" id="JBBPFD010000702">
    <property type="protein sequence ID" value="KAK7877332.1"/>
    <property type="molecule type" value="Genomic_DNA"/>
</dbReference>
<keyword evidence="1" id="KW-0343">GTPase activation</keyword>
<evidence type="ECO:0000313" key="6">
    <source>
        <dbReference type="Proteomes" id="UP001460270"/>
    </source>
</evidence>
<dbReference type="Gene3D" id="1.10.555.10">
    <property type="entry name" value="Rho GTPase activation protein"/>
    <property type="match status" value="1"/>
</dbReference>
<dbReference type="PANTHER" id="PTHR23176">
    <property type="entry name" value="RHO/RAC/CDC GTPASE-ACTIVATING PROTEIN"/>
    <property type="match status" value="1"/>
</dbReference>
<dbReference type="InterPro" id="IPR000198">
    <property type="entry name" value="RhoGAP_dom"/>
</dbReference>
<dbReference type="Pfam" id="PF00620">
    <property type="entry name" value="RhoGAP"/>
    <property type="match status" value="1"/>
</dbReference>